<dbReference type="InterPro" id="IPR036271">
    <property type="entry name" value="Tet_transcr_reg_TetR-rel_C_sf"/>
</dbReference>
<comment type="caution">
    <text evidence="7">The sequence shown here is derived from an EMBL/GenBank/DDBJ whole genome shotgun (WGS) entry which is preliminary data.</text>
</comment>
<organism evidence="7 8">
    <name type="scientific">Amycolatopsis dendrobii</name>
    <dbReference type="NCBI Taxonomy" id="2760662"/>
    <lineage>
        <taxon>Bacteria</taxon>
        <taxon>Bacillati</taxon>
        <taxon>Actinomycetota</taxon>
        <taxon>Actinomycetes</taxon>
        <taxon>Pseudonocardiales</taxon>
        <taxon>Pseudonocardiaceae</taxon>
        <taxon>Amycolatopsis</taxon>
    </lineage>
</organism>
<reference evidence="7 8" key="1">
    <citation type="submission" date="2020-08" db="EMBL/GenBank/DDBJ databases">
        <title>Amycolatopsis sp. nov. DR6-1 isolated from Dendrobium heterocarpum.</title>
        <authorList>
            <person name="Tedsree N."/>
            <person name="Kuncharoen N."/>
            <person name="Likhitwitayawuid K."/>
            <person name="Tanasupawat S."/>
        </authorList>
    </citation>
    <scope>NUCLEOTIDE SEQUENCE [LARGE SCALE GENOMIC DNA]</scope>
    <source>
        <strain evidence="7 8">DR6-1</strain>
    </source>
</reference>
<accession>A0A7W3VTT1</accession>
<dbReference type="EMBL" id="JACGZW010000002">
    <property type="protein sequence ID" value="MBB1153066.1"/>
    <property type="molecule type" value="Genomic_DNA"/>
</dbReference>
<dbReference type="PROSITE" id="PS50977">
    <property type="entry name" value="HTH_TETR_2"/>
    <property type="match status" value="1"/>
</dbReference>
<evidence type="ECO:0000256" key="5">
    <source>
        <dbReference type="PROSITE-ProRule" id="PRU00335"/>
    </source>
</evidence>
<dbReference type="PANTHER" id="PTHR47506:SF6">
    <property type="entry name" value="HTH-TYPE TRANSCRIPTIONAL REPRESSOR NEMR"/>
    <property type="match status" value="1"/>
</dbReference>
<protein>
    <submittedName>
        <fullName evidence="7">TetR family transcriptional regulator C-terminal domain-containing protein</fullName>
    </submittedName>
</protein>
<evidence type="ECO:0000256" key="3">
    <source>
        <dbReference type="ARBA" id="ARBA00023125"/>
    </source>
</evidence>
<evidence type="ECO:0000259" key="6">
    <source>
        <dbReference type="PROSITE" id="PS50977"/>
    </source>
</evidence>
<feature type="domain" description="HTH tetR-type" evidence="6">
    <location>
        <begin position="22"/>
        <end position="82"/>
    </location>
</feature>
<evidence type="ECO:0000256" key="2">
    <source>
        <dbReference type="ARBA" id="ARBA00023015"/>
    </source>
</evidence>
<gene>
    <name evidence="7" type="ORF">H4281_07985</name>
</gene>
<dbReference type="GO" id="GO:0003677">
    <property type="term" value="F:DNA binding"/>
    <property type="evidence" value="ECO:0007669"/>
    <property type="project" value="UniProtKB-UniRule"/>
</dbReference>
<keyword evidence="8" id="KW-1185">Reference proteome</keyword>
<dbReference type="InterPro" id="IPR039538">
    <property type="entry name" value="BetI_C"/>
</dbReference>
<dbReference type="PANTHER" id="PTHR47506">
    <property type="entry name" value="TRANSCRIPTIONAL REGULATORY PROTEIN"/>
    <property type="match status" value="1"/>
</dbReference>
<sequence length="211" mass="23573">MPNPSWHQRAINATMPKIVVPEDRRKAVSEAVVRVVRRCGVEGATLGNVAKEAGLAIGSIRHYFADHEAMMIFTMDQLGHRIGERVAARADRLLAAETGRRTLVEDLLAEFLPLDDERRDEAMAWLAFTVAARTRPAFRASADAQHQYLRDLITRILREAVALGRLPEELDLTVESVRLSALLDGLTMQAVLHPESMPPELLRDALRRSLP</sequence>
<keyword evidence="3 5" id="KW-0238">DNA-binding</keyword>
<evidence type="ECO:0000256" key="1">
    <source>
        <dbReference type="ARBA" id="ARBA00022491"/>
    </source>
</evidence>
<name>A0A7W3VTT1_9PSEU</name>
<dbReference type="Pfam" id="PF13977">
    <property type="entry name" value="TetR_C_6"/>
    <property type="match status" value="1"/>
</dbReference>
<proteinExistence type="predicted"/>
<evidence type="ECO:0000313" key="8">
    <source>
        <dbReference type="Proteomes" id="UP000526734"/>
    </source>
</evidence>
<dbReference type="InterPro" id="IPR009057">
    <property type="entry name" value="Homeodomain-like_sf"/>
</dbReference>
<keyword evidence="2" id="KW-0805">Transcription regulation</keyword>
<keyword evidence="1" id="KW-0678">Repressor</keyword>
<evidence type="ECO:0000256" key="4">
    <source>
        <dbReference type="ARBA" id="ARBA00023163"/>
    </source>
</evidence>
<dbReference type="InterPro" id="IPR001647">
    <property type="entry name" value="HTH_TetR"/>
</dbReference>
<evidence type="ECO:0000313" key="7">
    <source>
        <dbReference type="EMBL" id="MBB1153066.1"/>
    </source>
</evidence>
<keyword evidence="4" id="KW-0804">Transcription</keyword>
<dbReference type="Proteomes" id="UP000526734">
    <property type="component" value="Unassembled WGS sequence"/>
</dbReference>
<dbReference type="SUPFAM" id="SSF48498">
    <property type="entry name" value="Tetracyclin repressor-like, C-terminal domain"/>
    <property type="match status" value="1"/>
</dbReference>
<dbReference type="Gene3D" id="1.10.357.10">
    <property type="entry name" value="Tetracycline Repressor, domain 2"/>
    <property type="match status" value="1"/>
</dbReference>
<dbReference type="SUPFAM" id="SSF46689">
    <property type="entry name" value="Homeodomain-like"/>
    <property type="match status" value="1"/>
</dbReference>
<dbReference type="AlphaFoldDB" id="A0A7W3VTT1"/>
<feature type="DNA-binding region" description="H-T-H motif" evidence="5">
    <location>
        <begin position="45"/>
        <end position="64"/>
    </location>
</feature>